<dbReference type="KEGG" id="lcv:FBA2_06590"/>
<reference evidence="3 6" key="2">
    <citation type="submission" date="2018-07" db="EMBL/GenBank/DDBJ databases">
        <title>Lactobacillus curvatus genome sequence.</title>
        <authorList>
            <person name="Prechtl R."/>
        </authorList>
    </citation>
    <scope>NUCLEOTIDE SEQUENCE [LARGE SCALE GENOMIC DNA]</scope>
    <source>
        <strain evidence="3 6">TMW 1.1928</strain>
    </source>
</reference>
<dbReference type="EMBL" id="CP022474">
    <property type="protein sequence ID" value="ASN59775.1"/>
    <property type="molecule type" value="Genomic_DNA"/>
</dbReference>
<evidence type="ECO:0000313" key="2">
    <source>
        <dbReference type="EMBL" id="ASN59775.1"/>
    </source>
</evidence>
<dbReference type="Proteomes" id="UP001215533">
    <property type="component" value="Chromosome"/>
</dbReference>
<dbReference type="OrthoDB" id="2328063at2"/>
<gene>
    <name evidence="2" type="ORF">CG419_03665</name>
    <name evidence="3" type="ORF">DT351_04030</name>
    <name evidence="4" type="ORF">PSR33_06400</name>
</gene>
<dbReference type="Proteomes" id="UP000257607">
    <property type="component" value="Chromosome"/>
</dbReference>
<evidence type="ECO:0000313" key="3">
    <source>
        <dbReference type="EMBL" id="AXN35574.1"/>
    </source>
</evidence>
<dbReference type="EMBL" id="CP117683">
    <property type="protein sequence ID" value="WDC91817.1"/>
    <property type="molecule type" value="Genomic_DNA"/>
</dbReference>
<reference evidence="2 5" key="1">
    <citation type="submission" date="2017-07" db="EMBL/GenBank/DDBJ databases">
        <title>Lactobacillus curvatus MRS6 whole genome.</title>
        <authorList>
            <person name="Jans C."/>
            <person name="Lagler S."/>
            <person name="Lacroix C."/>
            <person name="Meile L."/>
            <person name="Stevens M.J.A."/>
        </authorList>
    </citation>
    <scope>NUCLEOTIDE SEQUENCE [LARGE SCALE GENOMIC DNA]</scope>
    <source>
        <strain evidence="2 5">MRS6</strain>
    </source>
</reference>
<sequence>MTRKIQIKRSAVALLNAVLMLSLVTSALLIVTHSYQQQQQSYVSLTNYYQTQILLKLTNKARQTQSIQGIKTNIGKSRIDQQHKLIIIELNNGYRKQFPDQNETDQG</sequence>
<evidence type="ECO:0000313" key="5">
    <source>
        <dbReference type="Proteomes" id="UP000199749"/>
    </source>
</evidence>
<dbReference type="GeneID" id="49610732"/>
<proteinExistence type="predicted"/>
<keyword evidence="1" id="KW-0472">Membrane</keyword>
<dbReference type="EMBL" id="CP031003">
    <property type="protein sequence ID" value="AXN35574.1"/>
    <property type="molecule type" value="Genomic_DNA"/>
</dbReference>
<evidence type="ECO:0000313" key="4">
    <source>
        <dbReference type="EMBL" id="WDC91817.1"/>
    </source>
</evidence>
<dbReference type="Proteomes" id="UP000199749">
    <property type="component" value="Chromosome"/>
</dbReference>
<accession>A0A1B2A6C7</accession>
<organism evidence="2 5">
    <name type="scientific">Latilactobacillus curvatus</name>
    <name type="common">Lactobacillus curvatus</name>
    <dbReference type="NCBI Taxonomy" id="28038"/>
    <lineage>
        <taxon>Bacteria</taxon>
        <taxon>Bacillati</taxon>
        <taxon>Bacillota</taxon>
        <taxon>Bacilli</taxon>
        <taxon>Lactobacillales</taxon>
        <taxon>Lactobacillaceae</taxon>
        <taxon>Latilactobacillus</taxon>
    </lineage>
</organism>
<evidence type="ECO:0000313" key="6">
    <source>
        <dbReference type="Proteomes" id="UP000257607"/>
    </source>
</evidence>
<dbReference type="RefSeq" id="WP_039099486.1">
    <property type="nucleotide sequence ID" value="NZ_BJOQ01000001.1"/>
</dbReference>
<dbReference type="AlphaFoldDB" id="A0A1B2A6C7"/>
<keyword evidence="1" id="KW-1133">Transmembrane helix</keyword>
<feature type="transmembrane region" description="Helical" evidence="1">
    <location>
        <begin position="12"/>
        <end position="31"/>
    </location>
</feature>
<evidence type="ECO:0000256" key="1">
    <source>
        <dbReference type="SAM" id="Phobius"/>
    </source>
</evidence>
<reference evidence="4" key="3">
    <citation type="submission" date="2023-02" db="EMBL/GenBank/DDBJ databases">
        <title>Complete genome sequence of Lactobacillus curvatus CACC879 isolated from Pig feces.</title>
        <authorList>
            <person name="Park S."/>
            <person name="Park M.A."/>
            <person name="Kim D.-H."/>
            <person name="Kim Y."/>
        </authorList>
    </citation>
    <scope>NUCLEOTIDE SEQUENCE</scope>
    <source>
        <strain evidence="4">CACC879</strain>
    </source>
</reference>
<keyword evidence="1" id="KW-0812">Transmembrane</keyword>
<name>A0A1B2A6C7_LATCU</name>
<protein>
    <submittedName>
        <fullName evidence="2">Uncharacterized protein</fullName>
    </submittedName>
</protein>